<dbReference type="EMBL" id="GL385396">
    <property type="protein sequence ID" value="EJT78580.1"/>
    <property type="molecule type" value="Genomic_DNA"/>
</dbReference>
<dbReference type="InterPro" id="IPR050121">
    <property type="entry name" value="Cytochrome_P450_monoxygenase"/>
</dbReference>
<name>J3NQX4_GAET3</name>
<sequence length="585" mass="63902">MLAPTIKRTWRPWRPASLVFVGLVTYAISWRQGQRSTSTLLTTFSGAWLALFAVWAIWMNQLYPKLFSPLRHLPGPKDNSFWNGQQARIAKEPTGAPMTDWLNSIPNDGFIRYLSILNIERLAPTSAKALQEILVTKNYDFEKPEDFRHTIGRILGVGILLAEGDEHKAQRRALNPAFGFRHIKDLVPVFWSKSVESVLAMTAQIDADADADADAPGPRTARLEASGWASRATLDIIGVAGLGRDFGAIANPDTELTRTYNNLFKPSRQAQILGMLGLIIGGWAVSMLPISRNNDIQASSKLIRATCRDLIREKQAKLNERKKDETGDGDAAGPRDVDILSVALESGGFSEENLVDQLMTFLAAGHETTASAMTWAVYLLSVNPGVQSRLRAEVRARLPAPGSDGAAAASPSPVTSVDIDRMPYLNAVCLEILRYFAPAPNTLRVSNKDTTVQGQFVPKGTRVMLVISALNKSTALWGPDAGSFNPDRWLDPVPGGGGEAYVVNNNGGAASNFALMTFLHGPRSCIGSAFARAEFACLLAAWVGRFEFSLQHAEEMDEKNVDIKGGITQRPANGMRVWARVMEGW</sequence>
<dbReference type="HOGENOM" id="CLU_001570_5_11_1"/>
<dbReference type="EnsemblFungi" id="EJT78580">
    <property type="protein sequence ID" value="EJT78580"/>
    <property type="gene ID" value="GGTG_03679"/>
</dbReference>
<reference evidence="7" key="4">
    <citation type="journal article" date="2015" name="G3 (Bethesda)">
        <title>Genome sequences of three phytopathogenic species of the Magnaporthaceae family of fungi.</title>
        <authorList>
            <person name="Okagaki L.H."/>
            <person name="Nunes C.C."/>
            <person name="Sailsbery J."/>
            <person name="Clay B."/>
            <person name="Brown D."/>
            <person name="John T."/>
            <person name="Oh Y."/>
            <person name="Young N."/>
            <person name="Fitzgerald M."/>
            <person name="Haas B.J."/>
            <person name="Zeng Q."/>
            <person name="Young S."/>
            <person name="Adiconis X."/>
            <person name="Fan L."/>
            <person name="Levin J.Z."/>
            <person name="Mitchell T.K."/>
            <person name="Okubara P.A."/>
            <person name="Farman M.L."/>
            <person name="Kohn L.M."/>
            <person name="Birren B."/>
            <person name="Ma L.-J."/>
            <person name="Dean R.A."/>
        </authorList>
    </citation>
    <scope>NUCLEOTIDE SEQUENCE</scope>
    <source>
        <strain evidence="7">R3-111a-1</strain>
    </source>
</reference>
<dbReference type="STRING" id="644352.J3NQX4"/>
<dbReference type="SUPFAM" id="SSF48264">
    <property type="entry name" value="Cytochrome P450"/>
    <property type="match status" value="1"/>
</dbReference>
<dbReference type="OrthoDB" id="1470350at2759"/>
<dbReference type="eggNOG" id="KOG0157">
    <property type="taxonomic scope" value="Eukaryota"/>
</dbReference>
<dbReference type="GO" id="GO:0005506">
    <property type="term" value="F:iron ion binding"/>
    <property type="evidence" value="ECO:0007669"/>
    <property type="project" value="InterPro"/>
</dbReference>
<dbReference type="FunFam" id="1.10.630.10:FF:000051">
    <property type="entry name" value="Cytochrome P450 monooxygenase (Fum15)"/>
    <property type="match status" value="1"/>
</dbReference>
<reference evidence="7" key="5">
    <citation type="submission" date="2018-04" db="UniProtKB">
        <authorList>
            <consortium name="EnsemblFungi"/>
        </authorList>
    </citation>
    <scope>IDENTIFICATION</scope>
    <source>
        <strain evidence="7">R3-111a-1</strain>
    </source>
</reference>
<evidence type="ECO:0000313" key="6">
    <source>
        <dbReference type="EMBL" id="EJT78580.1"/>
    </source>
</evidence>
<keyword evidence="1 4" id="KW-0349">Heme</keyword>
<dbReference type="InterPro" id="IPR002401">
    <property type="entry name" value="Cyt_P450_E_grp-I"/>
</dbReference>
<dbReference type="VEuPathDB" id="FungiDB:GGTG_03679"/>
<dbReference type="InterPro" id="IPR036396">
    <property type="entry name" value="Cyt_P450_sf"/>
</dbReference>
<dbReference type="GO" id="GO:0016705">
    <property type="term" value="F:oxidoreductase activity, acting on paired donors, with incorporation or reduction of molecular oxygen"/>
    <property type="evidence" value="ECO:0007669"/>
    <property type="project" value="InterPro"/>
</dbReference>
<evidence type="ECO:0000256" key="2">
    <source>
        <dbReference type="ARBA" id="ARBA00022723"/>
    </source>
</evidence>
<dbReference type="Pfam" id="PF00067">
    <property type="entry name" value="p450"/>
    <property type="match status" value="1"/>
</dbReference>
<keyword evidence="3 4" id="KW-0408">Iron</keyword>
<dbReference type="GO" id="GO:0004497">
    <property type="term" value="F:monooxygenase activity"/>
    <property type="evidence" value="ECO:0007669"/>
    <property type="project" value="InterPro"/>
</dbReference>
<dbReference type="PRINTS" id="PR00385">
    <property type="entry name" value="P450"/>
</dbReference>
<comment type="cofactor">
    <cofactor evidence="4">
        <name>heme</name>
        <dbReference type="ChEBI" id="CHEBI:30413"/>
    </cofactor>
</comment>
<dbReference type="GO" id="GO:0020037">
    <property type="term" value="F:heme binding"/>
    <property type="evidence" value="ECO:0007669"/>
    <property type="project" value="InterPro"/>
</dbReference>
<evidence type="ECO:0000313" key="8">
    <source>
        <dbReference type="Proteomes" id="UP000006039"/>
    </source>
</evidence>
<organism evidence="6">
    <name type="scientific">Gaeumannomyces tritici (strain R3-111a-1)</name>
    <name type="common">Wheat and barley take-all root rot fungus</name>
    <name type="synonym">Gaeumannomyces graminis var. tritici</name>
    <dbReference type="NCBI Taxonomy" id="644352"/>
    <lineage>
        <taxon>Eukaryota</taxon>
        <taxon>Fungi</taxon>
        <taxon>Dikarya</taxon>
        <taxon>Ascomycota</taxon>
        <taxon>Pezizomycotina</taxon>
        <taxon>Sordariomycetes</taxon>
        <taxon>Sordariomycetidae</taxon>
        <taxon>Magnaporthales</taxon>
        <taxon>Magnaporthaceae</taxon>
        <taxon>Gaeumannomyces</taxon>
    </lineage>
</organism>
<proteinExistence type="predicted"/>
<dbReference type="CDD" id="cd11069">
    <property type="entry name" value="CYP_FUM15-like"/>
    <property type="match status" value="1"/>
</dbReference>
<keyword evidence="5" id="KW-1133">Transmembrane helix</keyword>
<gene>
    <name evidence="7" type="primary">20344137</name>
    <name evidence="6" type="ORF">GGTG_03679</name>
</gene>
<dbReference type="GeneID" id="20344137"/>
<evidence type="ECO:0000256" key="1">
    <source>
        <dbReference type="ARBA" id="ARBA00022617"/>
    </source>
</evidence>
<dbReference type="Gene3D" id="1.10.630.10">
    <property type="entry name" value="Cytochrome P450"/>
    <property type="match status" value="1"/>
</dbReference>
<dbReference type="AlphaFoldDB" id="J3NQX4"/>
<evidence type="ECO:0000256" key="5">
    <source>
        <dbReference type="SAM" id="Phobius"/>
    </source>
</evidence>
<evidence type="ECO:0000256" key="4">
    <source>
        <dbReference type="PIRSR" id="PIRSR602401-1"/>
    </source>
</evidence>
<dbReference type="RefSeq" id="XP_009219725.1">
    <property type="nucleotide sequence ID" value="XM_009221461.1"/>
</dbReference>
<dbReference type="InterPro" id="IPR001128">
    <property type="entry name" value="Cyt_P450"/>
</dbReference>
<protein>
    <submittedName>
        <fullName evidence="6">Cytochrome P450 97B3</fullName>
    </submittedName>
</protein>
<reference evidence="6" key="2">
    <citation type="submission" date="2010-07" db="EMBL/GenBank/DDBJ databases">
        <authorList>
            <consortium name="The Broad Institute Genome Sequencing Platform"/>
            <consortium name="Broad Institute Genome Sequencing Center for Infectious Disease"/>
            <person name="Ma L.-J."/>
            <person name="Dead R."/>
            <person name="Young S."/>
            <person name="Zeng Q."/>
            <person name="Koehrsen M."/>
            <person name="Alvarado L."/>
            <person name="Berlin A."/>
            <person name="Chapman S.B."/>
            <person name="Chen Z."/>
            <person name="Freedman E."/>
            <person name="Gellesch M."/>
            <person name="Goldberg J."/>
            <person name="Griggs A."/>
            <person name="Gujja S."/>
            <person name="Heilman E.R."/>
            <person name="Heiman D."/>
            <person name="Hepburn T."/>
            <person name="Howarth C."/>
            <person name="Jen D."/>
            <person name="Larson L."/>
            <person name="Mehta T."/>
            <person name="Neiman D."/>
            <person name="Pearson M."/>
            <person name="Roberts A."/>
            <person name="Saif S."/>
            <person name="Shea T."/>
            <person name="Shenoy N."/>
            <person name="Sisk P."/>
            <person name="Stolte C."/>
            <person name="Sykes S."/>
            <person name="Walk T."/>
            <person name="White J."/>
            <person name="Yandava C."/>
            <person name="Haas B."/>
            <person name="Nusbaum C."/>
            <person name="Birren B."/>
        </authorList>
    </citation>
    <scope>NUCLEOTIDE SEQUENCE</scope>
    <source>
        <strain evidence="6">R3-111a-1</strain>
    </source>
</reference>
<evidence type="ECO:0000313" key="7">
    <source>
        <dbReference type="EnsemblFungi" id="EJT78580"/>
    </source>
</evidence>
<dbReference type="Proteomes" id="UP000006039">
    <property type="component" value="Unassembled WGS sequence"/>
</dbReference>
<accession>J3NQX4</accession>
<evidence type="ECO:0000256" key="3">
    <source>
        <dbReference type="ARBA" id="ARBA00023004"/>
    </source>
</evidence>
<dbReference type="PANTHER" id="PTHR24305">
    <property type="entry name" value="CYTOCHROME P450"/>
    <property type="match status" value="1"/>
</dbReference>
<reference evidence="6" key="3">
    <citation type="submission" date="2010-09" db="EMBL/GenBank/DDBJ databases">
        <title>Annotation of Gaeumannomyces graminis var. tritici R3-111a-1.</title>
        <authorList>
            <consortium name="The Broad Institute Genome Sequencing Platform"/>
            <person name="Ma L.-J."/>
            <person name="Dead R."/>
            <person name="Young S.K."/>
            <person name="Zeng Q."/>
            <person name="Gargeya S."/>
            <person name="Fitzgerald M."/>
            <person name="Haas B."/>
            <person name="Abouelleil A."/>
            <person name="Alvarado L."/>
            <person name="Arachchi H.M."/>
            <person name="Berlin A."/>
            <person name="Brown A."/>
            <person name="Chapman S.B."/>
            <person name="Chen Z."/>
            <person name="Dunbar C."/>
            <person name="Freedman E."/>
            <person name="Gearin G."/>
            <person name="Gellesch M."/>
            <person name="Goldberg J."/>
            <person name="Griggs A."/>
            <person name="Gujja S."/>
            <person name="Heiman D."/>
            <person name="Howarth C."/>
            <person name="Larson L."/>
            <person name="Lui A."/>
            <person name="MacDonald P.J.P."/>
            <person name="Mehta T."/>
            <person name="Montmayeur A."/>
            <person name="Murphy C."/>
            <person name="Neiman D."/>
            <person name="Pearson M."/>
            <person name="Priest M."/>
            <person name="Roberts A."/>
            <person name="Saif S."/>
            <person name="Shea T."/>
            <person name="Shenoy N."/>
            <person name="Sisk P."/>
            <person name="Stolte C."/>
            <person name="Sykes S."/>
            <person name="Yandava C."/>
            <person name="Wortman J."/>
            <person name="Nusbaum C."/>
            <person name="Birren B."/>
        </authorList>
    </citation>
    <scope>NUCLEOTIDE SEQUENCE</scope>
    <source>
        <strain evidence="6">R3-111a-1</strain>
    </source>
</reference>
<dbReference type="PRINTS" id="PR00463">
    <property type="entry name" value="EP450I"/>
</dbReference>
<keyword evidence="8" id="KW-1185">Reference proteome</keyword>
<reference evidence="8" key="1">
    <citation type="submission" date="2010-07" db="EMBL/GenBank/DDBJ databases">
        <title>The genome sequence of Gaeumannomyces graminis var. tritici strain R3-111a-1.</title>
        <authorList>
            <consortium name="The Broad Institute Genome Sequencing Platform"/>
            <person name="Ma L.-J."/>
            <person name="Dead R."/>
            <person name="Young S."/>
            <person name="Zeng Q."/>
            <person name="Koehrsen M."/>
            <person name="Alvarado L."/>
            <person name="Berlin A."/>
            <person name="Chapman S.B."/>
            <person name="Chen Z."/>
            <person name="Freedman E."/>
            <person name="Gellesch M."/>
            <person name="Goldberg J."/>
            <person name="Griggs A."/>
            <person name="Gujja S."/>
            <person name="Heilman E.R."/>
            <person name="Heiman D."/>
            <person name="Hepburn T."/>
            <person name="Howarth C."/>
            <person name="Jen D."/>
            <person name="Larson L."/>
            <person name="Mehta T."/>
            <person name="Neiman D."/>
            <person name="Pearson M."/>
            <person name="Roberts A."/>
            <person name="Saif S."/>
            <person name="Shea T."/>
            <person name="Shenoy N."/>
            <person name="Sisk P."/>
            <person name="Stolte C."/>
            <person name="Sykes S."/>
            <person name="Walk T."/>
            <person name="White J."/>
            <person name="Yandava C."/>
            <person name="Haas B."/>
            <person name="Nusbaum C."/>
            <person name="Birren B."/>
        </authorList>
    </citation>
    <scope>NUCLEOTIDE SEQUENCE [LARGE SCALE GENOMIC DNA]</scope>
    <source>
        <strain evidence="8">R3-111a-1</strain>
    </source>
</reference>
<dbReference type="PANTHER" id="PTHR24305:SF227">
    <property type="entry name" value="P450, PUTATIVE (EUROFUNG)-RELATED"/>
    <property type="match status" value="1"/>
</dbReference>
<keyword evidence="5" id="KW-0472">Membrane</keyword>
<keyword evidence="2 4" id="KW-0479">Metal-binding</keyword>
<keyword evidence="5" id="KW-0812">Transmembrane</keyword>
<feature type="binding site" description="axial binding residue" evidence="4">
    <location>
        <position position="525"/>
    </location>
    <ligand>
        <name>heme</name>
        <dbReference type="ChEBI" id="CHEBI:30413"/>
    </ligand>
    <ligandPart>
        <name>Fe</name>
        <dbReference type="ChEBI" id="CHEBI:18248"/>
    </ligandPart>
</feature>
<feature type="transmembrane region" description="Helical" evidence="5">
    <location>
        <begin position="39"/>
        <end position="58"/>
    </location>
</feature>